<dbReference type="InParanoid" id="A0A200PNI4"/>
<dbReference type="InterPro" id="IPR008271">
    <property type="entry name" value="Ser/Thr_kinase_AS"/>
</dbReference>
<organism evidence="8 9">
    <name type="scientific">Macleaya cordata</name>
    <name type="common">Five-seeded plume-poppy</name>
    <name type="synonym">Bocconia cordata</name>
    <dbReference type="NCBI Taxonomy" id="56857"/>
    <lineage>
        <taxon>Eukaryota</taxon>
        <taxon>Viridiplantae</taxon>
        <taxon>Streptophyta</taxon>
        <taxon>Embryophyta</taxon>
        <taxon>Tracheophyta</taxon>
        <taxon>Spermatophyta</taxon>
        <taxon>Magnoliopsida</taxon>
        <taxon>Ranunculales</taxon>
        <taxon>Papaveraceae</taxon>
        <taxon>Papaveroideae</taxon>
        <taxon>Macleaya</taxon>
    </lineage>
</organism>
<evidence type="ECO:0000313" key="9">
    <source>
        <dbReference type="Proteomes" id="UP000195402"/>
    </source>
</evidence>
<dbReference type="PROSITE" id="PS50011">
    <property type="entry name" value="PROTEIN_KINASE_DOM"/>
    <property type="match status" value="1"/>
</dbReference>
<reference evidence="8 9" key="1">
    <citation type="journal article" date="2017" name="Mol. Plant">
        <title>The Genome of Medicinal Plant Macleaya cordata Provides New Insights into Benzylisoquinoline Alkaloids Metabolism.</title>
        <authorList>
            <person name="Liu X."/>
            <person name="Liu Y."/>
            <person name="Huang P."/>
            <person name="Ma Y."/>
            <person name="Qing Z."/>
            <person name="Tang Q."/>
            <person name="Cao H."/>
            <person name="Cheng P."/>
            <person name="Zheng Y."/>
            <person name="Yuan Z."/>
            <person name="Zhou Y."/>
            <person name="Liu J."/>
            <person name="Tang Z."/>
            <person name="Zhuo Y."/>
            <person name="Zhang Y."/>
            <person name="Yu L."/>
            <person name="Huang J."/>
            <person name="Yang P."/>
            <person name="Peng Q."/>
            <person name="Zhang J."/>
            <person name="Jiang W."/>
            <person name="Zhang Z."/>
            <person name="Lin K."/>
            <person name="Ro D.K."/>
            <person name="Chen X."/>
            <person name="Xiong X."/>
            <person name="Shang Y."/>
            <person name="Huang S."/>
            <person name="Zeng J."/>
        </authorList>
    </citation>
    <scope>NUCLEOTIDE SEQUENCE [LARGE SCALE GENOMIC DNA]</scope>
    <source>
        <strain evidence="9">cv. BLH2017</strain>
        <tissue evidence="8">Root</tissue>
    </source>
</reference>
<evidence type="ECO:0000256" key="1">
    <source>
        <dbReference type="ARBA" id="ARBA00022679"/>
    </source>
</evidence>
<feature type="binding site" evidence="5">
    <location>
        <position position="102"/>
    </location>
    <ligand>
        <name>ATP</name>
        <dbReference type="ChEBI" id="CHEBI:30616"/>
    </ligand>
</feature>
<evidence type="ECO:0000313" key="8">
    <source>
        <dbReference type="EMBL" id="OUZ99771.1"/>
    </source>
</evidence>
<evidence type="ECO:0000256" key="3">
    <source>
        <dbReference type="ARBA" id="ARBA00022777"/>
    </source>
</evidence>
<accession>A0A200PNI4</accession>
<dbReference type="OrthoDB" id="4062651at2759"/>
<dbReference type="InterPro" id="IPR000719">
    <property type="entry name" value="Prot_kinase_dom"/>
</dbReference>
<evidence type="ECO:0000256" key="6">
    <source>
        <dbReference type="SAM" id="MobiDB-lite"/>
    </source>
</evidence>
<dbReference type="OMA" id="CENQFIV"/>
<dbReference type="Gene3D" id="1.10.510.10">
    <property type="entry name" value="Transferase(Phosphotransferase) domain 1"/>
    <property type="match status" value="1"/>
</dbReference>
<keyword evidence="4 5" id="KW-0067">ATP-binding</keyword>
<evidence type="ECO:0000256" key="5">
    <source>
        <dbReference type="PROSITE-ProRule" id="PRU10141"/>
    </source>
</evidence>
<dbReference type="PANTHER" id="PTHR46146">
    <property type="entry name" value="SERINE/THREONINE-PROTEIN KINASE-LIKE PROTEIN CCR4"/>
    <property type="match status" value="1"/>
</dbReference>
<keyword evidence="1" id="KW-0808">Transferase</keyword>
<feature type="compositionally biased region" description="Basic residues" evidence="6">
    <location>
        <begin position="24"/>
        <end position="34"/>
    </location>
</feature>
<dbReference type="Pfam" id="PF00069">
    <property type="entry name" value="Pkinase"/>
    <property type="match status" value="1"/>
</dbReference>
<dbReference type="Gene3D" id="3.30.200.20">
    <property type="entry name" value="Phosphorylase Kinase, domain 1"/>
    <property type="match status" value="1"/>
</dbReference>
<dbReference type="PROSITE" id="PS00108">
    <property type="entry name" value="PROTEIN_KINASE_ST"/>
    <property type="match status" value="1"/>
</dbReference>
<feature type="region of interest" description="Disordered" evidence="6">
    <location>
        <begin position="24"/>
        <end position="59"/>
    </location>
</feature>
<dbReference type="PANTHER" id="PTHR46146:SF23">
    <property type="entry name" value="PROTEIN KINASE DOMAIN-CONTAINING PROTEIN"/>
    <property type="match status" value="1"/>
</dbReference>
<evidence type="ECO:0000259" key="7">
    <source>
        <dbReference type="PROSITE" id="PS50011"/>
    </source>
</evidence>
<dbReference type="STRING" id="56857.A0A200PNI4"/>
<proteinExistence type="predicted"/>
<name>A0A200PNI4_MACCD</name>
<sequence length="525" mass="58327">MGYLSCNSKSAIITCDPYNWDIKNRKKKKKKKKNSSSSSSSSSSKKKKDKKKNEPKIKRFSYSDLESATGGFSPQSFLGKGSHGSVYKAVLDQGKLTVAVKKTTQSMITSLLQDNNNVTPVDNEIEILSKIQSPRLVNLLGFSLDSNENKLLVVEFMPNGSLSDLLHSNIRIPNLVKRVRYALQVAKAVEILHSSNPPVIHRDIKSSNVLIDGNWNARLGDFGLALRGFVEDVKIKCTPPAGTLGYLDPGYIAPENLTAKNDVFSFGILLLEILSGRNAIDVNYSPPSIVDWALPLIKQGEFISLYDPRIDLPDDLSVLRQLAILAARCVRSTAEKRPCMTEVVNCLRIVSERVCSPLWNNLRRRIKKDSSSLSIGHEMFDTSKDVVKTLKHGIKSSSLKNSKVSNVEPCFDFGKKLNGDRVGRSYSIGSISEIRVDYDTNLGVNHQLALVQIKSGLGLRMPALRLNKSRSLGVLQSTRLVHDSERGFVFQLVRNPHIIRLDVAKLVVSKDRNPKKKMIEGKKSI</sequence>
<keyword evidence="9" id="KW-1185">Reference proteome</keyword>
<dbReference type="EMBL" id="MVGT01004390">
    <property type="protein sequence ID" value="OUZ99771.1"/>
    <property type="molecule type" value="Genomic_DNA"/>
</dbReference>
<dbReference type="InterPro" id="IPR011009">
    <property type="entry name" value="Kinase-like_dom_sf"/>
</dbReference>
<dbReference type="SMART" id="SM00220">
    <property type="entry name" value="S_TKc"/>
    <property type="match status" value="1"/>
</dbReference>
<feature type="domain" description="Protein kinase" evidence="7">
    <location>
        <begin position="72"/>
        <end position="350"/>
    </location>
</feature>
<dbReference type="InterPro" id="IPR017441">
    <property type="entry name" value="Protein_kinase_ATP_BS"/>
</dbReference>
<dbReference type="GO" id="GO:0004672">
    <property type="term" value="F:protein kinase activity"/>
    <property type="evidence" value="ECO:0007669"/>
    <property type="project" value="InterPro"/>
</dbReference>
<dbReference type="PROSITE" id="PS00107">
    <property type="entry name" value="PROTEIN_KINASE_ATP"/>
    <property type="match status" value="1"/>
</dbReference>
<evidence type="ECO:0000256" key="4">
    <source>
        <dbReference type="ARBA" id="ARBA00022840"/>
    </source>
</evidence>
<dbReference type="Proteomes" id="UP000195402">
    <property type="component" value="Unassembled WGS sequence"/>
</dbReference>
<keyword evidence="2 5" id="KW-0547">Nucleotide-binding</keyword>
<dbReference type="AlphaFoldDB" id="A0A200PNI4"/>
<gene>
    <name evidence="8" type="ORF">BVC80_9065g44</name>
</gene>
<dbReference type="GO" id="GO:0005524">
    <property type="term" value="F:ATP binding"/>
    <property type="evidence" value="ECO:0007669"/>
    <property type="project" value="UniProtKB-UniRule"/>
</dbReference>
<protein>
    <submittedName>
        <fullName evidence="8">Protein kinase domain</fullName>
    </submittedName>
</protein>
<dbReference type="SUPFAM" id="SSF56112">
    <property type="entry name" value="Protein kinase-like (PK-like)"/>
    <property type="match status" value="1"/>
</dbReference>
<evidence type="ECO:0000256" key="2">
    <source>
        <dbReference type="ARBA" id="ARBA00022741"/>
    </source>
</evidence>
<keyword evidence="3 8" id="KW-0418">Kinase</keyword>
<dbReference type="FunFam" id="1.10.510.10:FF:000540">
    <property type="entry name" value="Serine/threonine-protein kinase-like protein"/>
    <property type="match status" value="1"/>
</dbReference>
<dbReference type="FunCoup" id="A0A200PNI4">
    <property type="interactions" value="257"/>
</dbReference>
<comment type="caution">
    <text evidence="8">The sequence shown here is derived from an EMBL/GenBank/DDBJ whole genome shotgun (WGS) entry which is preliminary data.</text>
</comment>